<dbReference type="PANTHER" id="PTHR12801">
    <property type="entry name" value="RNA EXONUCLEASE REXO1 / RECO3 FAMILY MEMBER-RELATED"/>
    <property type="match status" value="1"/>
</dbReference>
<keyword evidence="6" id="KW-0539">Nucleus</keyword>
<dbReference type="PANTHER" id="PTHR12801:SF115">
    <property type="entry name" value="FI18136P1-RELATED"/>
    <property type="match status" value="1"/>
</dbReference>
<keyword evidence="10" id="KW-1185">Reference proteome</keyword>
<dbReference type="GO" id="GO:0003676">
    <property type="term" value="F:nucleic acid binding"/>
    <property type="evidence" value="ECO:0007669"/>
    <property type="project" value="InterPro"/>
</dbReference>
<evidence type="ECO:0000256" key="1">
    <source>
        <dbReference type="ARBA" id="ARBA00004123"/>
    </source>
</evidence>
<dbReference type="GO" id="GO:0004527">
    <property type="term" value="F:exonuclease activity"/>
    <property type="evidence" value="ECO:0007669"/>
    <property type="project" value="UniProtKB-KW"/>
</dbReference>
<evidence type="ECO:0000256" key="5">
    <source>
        <dbReference type="ARBA" id="ARBA00022839"/>
    </source>
</evidence>
<dbReference type="InterPro" id="IPR013520">
    <property type="entry name" value="Ribonucl_H"/>
</dbReference>
<feature type="region of interest" description="Disordered" evidence="7">
    <location>
        <begin position="22"/>
        <end position="52"/>
    </location>
</feature>
<accession>A0A0L7LBA2</accession>
<evidence type="ECO:0000256" key="6">
    <source>
        <dbReference type="ARBA" id="ARBA00023242"/>
    </source>
</evidence>
<feature type="compositionally biased region" description="Polar residues" evidence="7">
    <location>
        <begin position="113"/>
        <end position="128"/>
    </location>
</feature>
<evidence type="ECO:0000313" key="10">
    <source>
        <dbReference type="Proteomes" id="UP000037510"/>
    </source>
</evidence>
<dbReference type="InterPro" id="IPR047021">
    <property type="entry name" value="REXO1/3/4-like"/>
</dbReference>
<keyword evidence="5 9" id="KW-0269">Exonuclease</keyword>
<feature type="compositionally biased region" description="Basic residues" evidence="7">
    <location>
        <begin position="26"/>
        <end position="37"/>
    </location>
</feature>
<comment type="subcellular location">
    <subcellularLocation>
        <location evidence="1">Nucleus</location>
    </subcellularLocation>
</comment>
<evidence type="ECO:0000256" key="2">
    <source>
        <dbReference type="ARBA" id="ARBA00006357"/>
    </source>
</evidence>
<dbReference type="EMBL" id="JTDY01001832">
    <property type="protein sequence ID" value="KOB72768.1"/>
    <property type="molecule type" value="Genomic_DNA"/>
</dbReference>
<organism evidence="9 10">
    <name type="scientific">Operophtera brumata</name>
    <name type="common">Winter moth</name>
    <name type="synonym">Phalaena brumata</name>
    <dbReference type="NCBI Taxonomy" id="104452"/>
    <lineage>
        <taxon>Eukaryota</taxon>
        <taxon>Metazoa</taxon>
        <taxon>Ecdysozoa</taxon>
        <taxon>Arthropoda</taxon>
        <taxon>Hexapoda</taxon>
        <taxon>Insecta</taxon>
        <taxon>Pterygota</taxon>
        <taxon>Neoptera</taxon>
        <taxon>Endopterygota</taxon>
        <taxon>Lepidoptera</taxon>
        <taxon>Glossata</taxon>
        <taxon>Ditrysia</taxon>
        <taxon>Geometroidea</taxon>
        <taxon>Geometridae</taxon>
        <taxon>Larentiinae</taxon>
        <taxon>Operophtera</taxon>
    </lineage>
</organism>
<dbReference type="GO" id="GO:0005634">
    <property type="term" value="C:nucleus"/>
    <property type="evidence" value="ECO:0007669"/>
    <property type="project" value="UniProtKB-SubCell"/>
</dbReference>
<proteinExistence type="inferred from homology"/>
<dbReference type="AlphaFoldDB" id="A0A0L7LBA2"/>
<reference evidence="9 10" key="1">
    <citation type="journal article" date="2015" name="Genome Biol. Evol.">
        <title>The genome of winter moth (Operophtera brumata) provides a genomic perspective on sexual dimorphism and phenology.</title>
        <authorList>
            <person name="Derks M.F."/>
            <person name="Smit S."/>
            <person name="Salis L."/>
            <person name="Schijlen E."/>
            <person name="Bossers A."/>
            <person name="Mateman C."/>
            <person name="Pijl A.S."/>
            <person name="de Ridder D."/>
            <person name="Groenen M.A."/>
            <person name="Visser M.E."/>
            <person name="Megens H.J."/>
        </authorList>
    </citation>
    <scope>NUCLEOTIDE SEQUENCE [LARGE SCALE GENOMIC DNA]</scope>
    <source>
        <strain evidence="9">WM2013NL</strain>
        <tissue evidence="9">Head and thorax</tissue>
    </source>
</reference>
<dbReference type="SUPFAM" id="SSF82171">
    <property type="entry name" value="DPP6 N-terminal domain-like"/>
    <property type="match status" value="1"/>
</dbReference>
<evidence type="ECO:0000256" key="7">
    <source>
        <dbReference type="SAM" id="MobiDB-lite"/>
    </source>
</evidence>
<evidence type="ECO:0000313" key="9">
    <source>
        <dbReference type="EMBL" id="KOB72768.1"/>
    </source>
</evidence>
<comment type="caution">
    <text evidence="9">The sequence shown here is derived from an EMBL/GenBank/DDBJ whole genome shotgun (WGS) entry which is preliminary data.</text>
</comment>
<evidence type="ECO:0000259" key="8">
    <source>
        <dbReference type="SMART" id="SM00479"/>
    </source>
</evidence>
<evidence type="ECO:0000256" key="3">
    <source>
        <dbReference type="ARBA" id="ARBA00022722"/>
    </source>
</evidence>
<dbReference type="Proteomes" id="UP000037510">
    <property type="component" value="Unassembled WGS sequence"/>
</dbReference>
<keyword evidence="3" id="KW-0540">Nuclease</keyword>
<dbReference type="CDD" id="cd06145">
    <property type="entry name" value="REX1_like"/>
    <property type="match status" value="1"/>
</dbReference>
<dbReference type="STRING" id="104452.A0A0L7LBA2"/>
<feature type="region of interest" description="Disordered" evidence="7">
    <location>
        <begin position="107"/>
        <end position="134"/>
    </location>
</feature>
<dbReference type="Gene3D" id="3.30.420.10">
    <property type="entry name" value="Ribonuclease H-like superfamily/Ribonuclease H"/>
    <property type="match status" value="1"/>
</dbReference>
<dbReference type="InterPro" id="IPR036397">
    <property type="entry name" value="RNaseH_sf"/>
</dbReference>
<feature type="domain" description="Exonuclease" evidence="8">
    <location>
        <begin position="218"/>
        <end position="377"/>
    </location>
</feature>
<name>A0A0L7LBA2_OPEBR</name>
<evidence type="ECO:0000256" key="4">
    <source>
        <dbReference type="ARBA" id="ARBA00022801"/>
    </source>
</evidence>
<dbReference type="InterPro" id="IPR012337">
    <property type="entry name" value="RNaseH-like_sf"/>
</dbReference>
<dbReference type="InterPro" id="IPR034922">
    <property type="entry name" value="REX1-like_exo"/>
</dbReference>
<dbReference type="FunFam" id="3.30.420.10:FF:000031">
    <property type="entry name" value="RNA exonuclease 1"/>
    <property type="match status" value="1"/>
</dbReference>
<gene>
    <name evidence="9" type="ORF">OBRU01_11833</name>
</gene>
<protein>
    <submittedName>
        <fullName evidence="9">Putative exonuclease GOR-like protein</fullName>
    </submittedName>
</protein>
<dbReference type="SUPFAM" id="SSF53098">
    <property type="entry name" value="Ribonuclease H-like"/>
    <property type="match status" value="1"/>
</dbReference>
<keyword evidence="4" id="KW-0378">Hydrolase</keyword>
<dbReference type="GO" id="GO:0010629">
    <property type="term" value="P:negative regulation of gene expression"/>
    <property type="evidence" value="ECO:0007669"/>
    <property type="project" value="UniProtKB-ARBA"/>
</dbReference>
<sequence length="509" mass="56972">MHFCIQLHDWFYQETLASVESASAAARRRKPRDRRRPPPSPPTPSTPQRLSTEELVEALRPHLLSPKRMWALGYPLEIEPSSCKAVVYINPPPRPRPLPATTWDVNAPEFVPGSQNDSGRGSLGSTPRSDSDEEADAVEHLCVRCDKMFRMTREGEYLKDEPCIYHWGRVSGDYHACCKMPLGSRGCSSARFHVWNGTKPGMNGPLEGYVRARSPRGGVYAIDAEMCYTTAGLELASIAVIAADGRLVYRSLVKPSSPVVDHNTRFSGIRPRDLARATKTLRDVQNDILGFVGTDTILIGHALDNDLRALKLLHFAVVDTCALYPHARGFPLRRSLRALSEELLGRIVQRGCTGHSPLEDARVAMDLVLLKVNEERSARARICNQLPMLQPYDPLINGSIILWDIKDLNAKEHKNLRVNIDFDHASHVAWSPDSKAFIVHKVRDNNIVVYKIEKKKDGAIGSASPVITFDKLMLGMMHLPALKTSRLALKSMHVYTSPMSRYEDFDRTT</sequence>
<dbReference type="SMART" id="SM00479">
    <property type="entry name" value="EXOIII"/>
    <property type="match status" value="1"/>
</dbReference>
<comment type="similarity">
    <text evidence="2">Belongs to the REXO1/REXO3 family.</text>
</comment>